<dbReference type="ExpressionAtlas" id="R7WE33">
    <property type="expression patterns" value="baseline"/>
</dbReference>
<evidence type="ECO:0000313" key="16">
    <source>
        <dbReference type="EnsemblPlants" id="EMT18440"/>
    </source>
</evidence>
<keyword evidence="6" id="KW-0812">Transmembrane</keyword>
<keyword evidence="10 15" id="KW-0067">ATP-binding</keyword>
<comment type="subcellular location">
    <subcellularLocation>
        <location evidence="1">Cell membrane</location>
        <topology evidence="1">Single-pass type I membrane protein</topology>
    </subcellularLocation>
</comment>
<dbReference type="PROSITE" id="PS00108">
    <property type="entry name" value="PROTEIN_KINASE_ST"/>
    <property type="match status" value="1"/>
</dbReference>
<evidence type="ECO:0000256" key="4">
    <source>
        <dbReference type="ARBA" id="ARBA00022475"/>
    </source>
</evidence>
<keyword evidence="13" id="KW-0675">Receptor</keyword>
<dbReference type="InterPro" id="IPR000719">
    <property type="entry name" value="Prot_kinase_dom"/>
</dbReference>
<evidence type="ECO:0000256" key="13">
    <source>
        <dbReference type="ARBA" id="ARBA00023170"/>
    </source>
</evidence>
<dbReference type="PROSITE" id="PS50011">
    <property type="entry name" value="PROTEIN_KINASE_DOM"/>
    <property type="match status" value="1"/>
</dbReference>
<evidence type="ECO:0000256" key="5">
    <source>
        <dbReference type="ARBA" id="ARBA00022679"/>
    </source>
</evidence>
<dbReference type="InterPro" id="IPR017441">
    <property type="entry name" value="Protein_kinase_ATP_BS"/>
</dbReference>
<comment type="similarity">
    <text evidence="2">In the N-terminal section; belongs to the leguminous lectin family.</text>
</comment>
<keyword evidence="4" id="KW-1003">Cell membrane</keyword>
<evidence type="ECO:0000256" key="15">
    <source>
        <dbReference type="RuleBase" id="RU000304"/>
    </source>
</evidence>
<protein>
    <submittedName>
        <fullName evidence="16">Lectin-domain containing receptor kinase A4.2</fullName>
    </submittedName>
</protein>
<dbReference type="FunFam" id="1.10.510.10:FF:000240">
    <property type="entry name" value="Lectin-domain containing receptor kinase A4.3"/>
    <property type="match status" value="1"/>
</dbReference>
<dbReference type="PANTHER" id="PTHR27007">
    <property type="match status" value="1"/>
</dbReference>
<keyword evidence="14" id="KW-0325">Glycoprotein</keyword>
<keyword evidence="7" id="KW-0732">Signal</keyword>
<dbReference type="SMART" id="SM00220">
    <property type="entry name" value="S_TKc"/>
    <property type="match status" value="1"/>
</dbReference>
<dbReference type="EnsemblPlants" id="EMT18440">
    <property type="protein sequence ID" value="EMT18440"/>
    <property type="gene ID" value="F775_19547"/>
</dbReference>
<sequence length="430" mass="46832">MGPALMLGALQLDWWVPGRCRCSPGANCTQFTAPTTGQEAFRCECQDGLEGDGFIYGTGCWLTGTASSGQQRVPFGVFAAVTAIAVVLLVLSISACLIFRRCRRRNTMKKTKQPLKAVSALFRGELVDDELGQGAAGPRRFSYDDLAAATGNFSEDRALGRGGFGSVYRGFLSDMNREVAVKRVSGTSRQGWKEFVSETRLGAHVADQFGATSFKIWFFVRYEIVLGVGSALLYLHQDTEQRVVHRDIKPSNIMLDTYFTAKLGDFGLARLINDGRRSHTTGIAGTMGYMDPECVLAGRASVESDMYSFGMVLLEVACGRRPALVQDDGDVIHLMQWVCDLYGGGKTLSAADARLKEEFNGLEMERVKVVGLWCAHPDRGMRPSIRQAVNVLRFEASSPTLPARMLVATYGPPTIPFSSGTLVPSSVSGR</sequence>
<organism evidence="16">
    <name type="scientific">Aegilops tauschii</name>
    <name type="common">Tausch's goatgrass</name>
    <name type="synonym">Aegilops squarrosa</name>
    <dbReference type="NCBI Taxonomy" id="37682"/>
    <lineage>
        <taxon>Eukaryota</taxon>
        <taxon>Viridiplantae</taxon>
        <taxon>Streptophyta</taxon>
        <taxon>Embryophyta</taxon>
        <taxon>Tracheophyta</taxon>
        <taxon>Spermatophyta</taxon>
        <taxon>Magnoliopsida</taxon>
        <taxon>Liliopsida</taxon>
        <taxon>Poales</taxon>
        <taxon>Poaceae</taxon>
        <taxon>BOP clade</taxon>
        <taxon>Pooideae</taxon>
        <taxon>Triticodae</taxon>
        <taxon>Triticeae</taxon>
        <taxon>Triticinae</taxon>
        <taxon>Aegilops</taxon>
    </lineage>
</organism>
<keyword evidence="15" id="KW-0723">Serine/threonine-protein kinase</keyword>
<dbReference type="SUPFAM" id="SSF56112">
    <property type="entry name" value="Protein kinase-like (PK-like)"/>
    <property type="match status" value="1"/>
</dbReference>
<evidence type="ECO:0000256" key="6">
    <source>
        <dbReference type="ARBA" id="ARBA00022692"/>
    </source>
</evidence>
<evidence type="ECO:0000256" key="9">
    <source>
        <dbReference type="ARBA" id="ARBA00022777"/>
    </source>
</evidence>
<reference evidence="16" key="1">
    <citation type="submission" date="2015-06" db="UniProtKB">
        <authorList>
            <consortium name="EnsemblPlants"/>
        </authorList>
    </citation>
    <scope>IDENTIFICATION</scope>
</reference>
<dbReference type="InterPro" id="IPR050528">
    <property type="entry name" value="L-type_Lectin-RKs"/>
</dbReference>
<dbReference type="Gene3D" id="1.10.510.10">
    <property type="entry name" value="Transferase(Phosphotransferase) domain 1"/>
    <property type="match status" value="1"/>
</dbReference>
<dbReference type="GO" id="GO:0002229">
    <property type="term" value="P:defense response to oomycetes"/>
    <property type="evidence" value="ECO:0007669"/>
    <property type="project" value="UniProtKB-ARBA"/>
</dbReference>
<evidence type="ECO:0000256" key="7">
    <source>
        <dbReference type="ARBA" id="ARBA00022729"/>
    </source>
</evidence>
<dbReference type="PROSITE" id="PS00107">
    <property type="entry name" value="PROTEIN_KINASE_ATP"/>
    <property type="match status" value="1"/>
</dbReference>
<keyword evidence="8 15" id="KW-0547">Nucleotide-binding</keyword>
<keyword evidence="9" id="KW-0418">Kinase</keyword>
<name>R7WE33_AEGTA</name>
<evidence type="ECO:0000256" key="12">
    <source>
        <dbReference type="ARBA" id="ARBA00023136"/>
    </source>
</evidence>
<dbReference type="Pfam" id="PF00069">
    <property type="entry name" value="Pkinase"/>
    <property type="match status" value="1"/>
</dbReference>
<keyword evidence="5" id="KW-0808">Transferase</keyword>
<keyword evidence="11" id="KW-1133">Transmembrane helix</keyword>
<evidence type="ECO:0000256" key="14">
    <source>
        <dbReference type="ARBA" id="ARBA00023180"/>
    </source>
</evidence>
<evidence type="ECO:0000256" key="11">
    <source>
        <dbReference type="ARBA" id="ARBA00022989"/>
    </source>
</evidence>
<dbReference type="InterPro" id="IPR011009">
    <property type="entry name" value="Kinase-like_dom_sf"/>
</dbReference>
<dbReference type="GO" id="GO:0005524">
    <property type="term" value="F:ATP binding"/>
    <property type="evidence" value="ECO:0007669"/>
    <property type="project" value="UniProtKB-UniRule"/>
</dbReference>
<evidence type="ECO:0000256" key="3">
    <source>
        <dbReference type="ARBA" id="ARBA00010217"/>
    </source>
</evidence>
<accession>R7WE33</accession>
<evidence type="ECO:0000256" key="10">
    <source>
        <dbReference type="ARBA" id="ARBA00022840"/>
    </source>
</evidence>
<proteinExistence type="inferred from homology"/>
<dbReference type="InterPro" id="IPR008271">
    <property type="entry name" value="Ser/Thr_kinase_AS"/>
</dbReference>
<dbReference type="AlphaFoldDB" id="R7WE33"/>
<dbReference type="GO" id="GO:0004674">
    <property type="term" value="F:protein serine/threonine kinase activity"/>
    <property type="evidence" value="ECO:0007669"/>
    <property type="project" value="UniProtKB-KW"/>
</dbReference>
<comment type="similarity">
    <text evidence="15">Belongs to the protein kinase superfamily.</text>
</comment>
<evidence type="ECO:0000256" key="8">
    <source>
        <dbReference type="ARBA" id="ARBA00022741"/>
    </source>
</evidence>
<keyword evidence="12" id="KW-0472">Membrane</keyword>
<dbReference type="GO" id="GO:0005886">
    <property type="term" value="C:plasma membrane"/>
    <property type="evidence" value="ECO:0007669"/>
    <property type="project" value="UniProtKB-SubCell"/>
</dbReference>
<evidence type="ECO:0000256" key="1">
    <source>
        <dbReference type="ARBA" id="ARBA00004251"/>
    </source>
</evidence>
<comment type="similarity">
    <text evidence="3">In the C-terminal section; belongs to the protein kinase superfamily. Ser/Thr protein kinase family.</text>
</comment>
<dbReference type="Gene3D" id="3.30.200.20">
    <property type="entry name" value="Phosphorylase Kinase, domain 1"/>
    <property type="match status" value="1"/>
</dbReference>
<evidence type="ECO:0000256" key="2">
    <source>
        <dbReference type="ARBA" id="ARBA00008536"/>
    </source>
</evidence>